<evidence type="ECO:0000259" key="1">
    <source>
        <dbReference type="Pfam" id="PF22636"/>
    </source>
</evidence>
<dbReference type="Pfam" id="PF22636">
    <property type="entry name" value="FlK"/>
    <property type="match status" value="1"/>
</dbReference>
<dbReference type="InterPro" id="IPR029069">
    <property type="entry name" value="HotDog_dom_sf"/>
</dbReference>
<dbReference type="InterPro" id="IPR054485">
    <property type="entry name" value="FlK-like_dom"/>
</dbReference>
<protein>
    <recommendedName>
        <fullName evidence="1">Fluoroacetyl-CoA-specific thioesterase-like domain-containing protein</fullName>
    </recommendedName>
</protein>
<evidence type="ECO:0000313" key="2">
    <source>
        <dbReference type="EMBL" id="RIX36163.1"/>
    </source>
</evidence>
<dbReference type="EMBL" id="QXJK01000002">
    <property type="protein sequence ID" value="RIX36163.1"/>
    <property type="molecule type" value="Genomic_DNA"/>
</dbReference>
<feature type="domain" description="Fluoroacetyl-CoA-specific thioesterase-like" evidence="1">
    <location>
        <begin position="82"/>
        <end position="175"/>
    </location>
</feature>
<dbReference type="RefSeq" id="WP_119664327.1">
    <property type="nucleotide sequence ID" value="NZ_JAQPSN010000004.1"/>
</dbReference>
<dbReference type="PANTHER" id="PTHR36934">
    <property type="entry name" value="BLR0278 PROTEIN"/>
    <property type="match status" value="1"/>
</dbReference>
<gene>
    <name evidence="2" type="ORF">D3M95_02410</name>
</gene>
<dbReference type="OrthoDB" id="6902891at2"/>
<dbReference type="InterPro" id="IPR025540">
    <property type="entry name" value="FlK"/>
</dbReference>
<keyword evidence="3" id="KW-1185">Reference proteome</keyword>
<dbReference type="Proteomes" id="UP000285278">
    <property type="component" value="Unassembled WGS sequence"/>
</dbReference>
<proteinExistence type="predicted"/>
<name>A0A418Q9B8_9CORY</name>
<reference evidence="2 3" key="1">
    <citation type="submission" date="2018-09" db="EMBL/GenBank/DDBJ databases">
        <title>Optimization and identification of Corynebacterium falsenii FN1-14 from fish paste.</title>
        <authorList>
            <person name="Daroonpunt R."/>
            <person name="Tanasupawat S."/>
        </authorList>
    </citation>
    <scope>NUCLEOTIDE SEQUENCE [LARGE SCALE GENOMIC DNA]</scope>
    <source>
        <strain evidence="2 3">FN1-14</strain>
    </source>
</reference>
<accession>A0A418Q9B8</accession>
<dbReference type="SUPFAM" id="SSF54637">
    <property type="entry name" value="Thioesterase/thiol ester dehydrase-isomerase"/>
    <property type="match status" value="1"/>
</dbReference>
<sequence length="197" mass="21381">MVTTHAILAQKQYLGATIATIANIGARLPRELPQDRLEPLPNDPTPPQEPTVLNPGDTFTKHYTIHPGHTVRDIFPEAGEFADMPDVFTTGCLVALMEWSCIEQLSPHLDSGQISLGIAMNMTHDGPCTTGTELDIHCEVTVASARRASWNVEVRTSRGGVLMGTATHTRAIVDRATFSSTVDRKVATIGGQYLEHP</sequence>
<comment type="caution">
    <text evidence="2">The sequence shown here is derived from an EMBL/GenBank/DDBJ whole genome shotgun (WGS) entry which is preliminary data.</text>
</comment>
<dbReference type="PANTHER" id="PTHR36934:SF1">
    <property type="entry name" value="THIOESTERASE DOMAIN-CONTAINING PROTEIN"/>
    <property type="match status" value="1"/>
</dbReference>
<dbReference type="Gene3D" id="3.10.129.10">
    <property type="entry name" value="Hotdog Thioesterase"/>
    <property type="match status" value="1"/>
</dbReference>
<evidence type="ECO:0000313" key="3">
    <source>
        <dbReference type="Proteomes" id="UP000285278"/>
    </source>
</evidence>
<dbReference type="AlphaFoldDB" id="A0A418Q9B8"/>
<organism evidence="2 3">
    <name type="scientific">Corynebacterium falsenii</name>
    <dbReference type="NCBI Taxonomy" id="108486"/>
    <lineage>
        <taxon>Bacteria</taxon>
        <taxon>Bacillati</taxon>
        <taxon>Actinomycetota</taxon>
        <taxon>Actinomycetes</taxon>
        <taxon>Mycobacteriales</taxon>
        <taxon>Corynebacteriaceae</taxon>
        <taxon>Corynebacterium</taxon>
    </lineage>
</organism>